<dbReference type="eggNOG" id="ENOG5032FWN">
    <property type="taxonomic scope" value="Bacteria"/>
</dbReference>
<proteinExistence type="predicted"/>
<evidence type="ECO:0000313" key="2">
    <source>
        <dbReference type="Proteomes" id="UP000007013"/>
    </source>
</evidence>
<accession>B1ZTW0</accession>
<dbReference type="HOGENOM" id="CLU_1523669_0_0_0"/>
<dbReference type="RefSeq" id="WP_012374430.1">
    <property type="nucleotide sequence ID" value="NC_010571.1"/>
</dbReference>
<dbReference type="AlphaFoldDB" id="B1ZTW0"/>
<dbReference type="EMBL" id="CP001032">
    <property type="protein sequence ID" value="ACB74893.1"/>
    <property type="molecule type" value="Genomic_DNA"/>
</dbReference>
<dbReference type="STRING" id="452637.Oter_1609"/>
<evidence type="ECO:0000313" key="1">
    <source>
        <dbReference type="EMBL" id="ACB74893.1"/>
    </source>
</evidence>
<dbReference type="OrthoDB" id="195207at2"/>
<evidence type="ECO:0008006" key="3">
    <source>
        <dbReference type="Google" id="ProtNLM"/>
    </source>
</evidence>
<reference evidence="1 2" key="1">
    <citation type="journal article" date="2011" name="J. Bacteriol.">
        <title>Genome sequence of the verrucomicrobium Opitutus terrae PB90-1, an abundant inhabitant of rice paddy soil ecosystems.</title>
        <authorList>
            <person name="van Passel M.W."/>
            <person name="Kant R."/>
            <person name="Palva A."/>
            <person name="Copeland A."/>
            <person name="Lucas S."/>
            <person name="Lapidus A."/>
            <person name="Glavina del Rio T."/>
            <person name="Pitluck S."/>
            <person name="Goltsman E."/>
            <person name="Clum A."/>
            <person name="Sun H."/>
            <person name="Schmutz J."/>
            <person name="Larimer F.W."/>
            <person name="Land M.L."/>
            <person name="Hauser L."/>
            <person name="Kyrpides N."/>
            <person name="Mikhailova N."/>
            <person name="Richardson P.P."/>
            <person name="Janssen P.H."/>
            <person name="de Vos W.M."/>
            <person name="Smidt H."/>
        </authorList>
    </citation>
    <scope>NUCLEOTIDE SEQUENCE [LARGE SCALE GENOMIC DNA]</scope>
    <source>
        <strain evidence="2">DSM 11246 / JCM 15787 / PB90-1</strain>
    </source>
</reference>
<name>B1ZTW0_OPITP</name>
<sequence>MRTLKAFFIGRLLREKLMLVAFVALGVAMWLSNFAQRANRSWQAHRALTNDLAEQAQWLASQSAIETGATQAVQNLDPAKTLDETRLVADLSALAREHNLRFTNDTPQTERSRQFAVHTVQVNLSRVEWEPLKRFYLELTSRSPYLGIEQFALSADRANPAQLNAQLRVSSVEIIR</sequence>
<gene>
    <name evidence="1" type="ordered locus">Oter_1609</name>
</gene>
<dbReference type="Proteomes" id="UP000007013">
    <property type="component" value="Chromosome"/>
</dbReference>
<protein>
    <recommendedName>
        <fullName evidence="3">General secretion pathway protein M</fullName>
    </recommendedName>
</protein>
<dbReference type="KEGG" id="ote:Oter_1609"/>
<organism evidence="1 2">
    <name type="scientific">Opitutus terrae (strain DSM 11246 / JCM 15787 / PB90-1)</name>
    <dbReference type="NCBI Taxonomy" id="452637"/>
    <lineage>
        <taxon>Bacteria</taxon>
        <taxon>Pseudomonadati</taxon>
        <taxon>Verrucomicrobiota</taxon>
        <taxon>Opitutia</taxon>
        <taxon>Opitutales</taxon>
        <taxon>Opitutaceae</taxon>
        <taxon>Opitutus</taxon>
    </lineage>
</organism>
<keyword evidence="2" id="KW-1185">Reference proteome</keyword>